<proteinExistence type="predicted"/>
<dbReference type="Proteomes" id="UP000823775">
    <property type="component" value="Unassembled WGS sequence"/>
</dbReference>
<gene>
    <name evidence="1" type="ORF">HAX54_011412</name>
</gene>
<accession>A0ABS8TJQ4</accession>
<evidence type="ECO:0000313" key="1">
    <source>
        <dbReference type="EMBL" id="MCD7471124.1"/>
    </source>
</evidence>
<name>A0ABS8TJQ4_DATST</name>
<dbReference type="EMBL" id="JACEIK010001647">
    <property type="protein sequence ID" value="MCD7471124.1"/>
    <property type="molecule type" value="Genomic_DNA"/>
</dbReference>
<organism evidence="1 2">
    <name type="scientific">Datura stramonium</name>
    <name type="common">Jimsonweed</name>
    <name type="synonym">Common thornapple</name>
    <dbReference type="NCBI Taxonomy" id="4076"/>
    <lineage>
        <taxon>Eukaryota</taxon>
        <taxon>Viridiplantae</taxon>
        <taxon>Streptophyta</taxon>
        <taxon>Embryophyta</taxon>
        <taxon>Tracheophyta</taxon>
        <taxon>Spermatophyta</taxon>
        <taxon>Magnoliopsida</taxon>
        <taxon>eudicotyledons</taxon>
        <taxon>Gunneridae</taxon>
        <taxon>Pentapetalae</taxon>
        <taxon>asterids</taxon>
        <taxon>lamiids</taxon>
        <taxon>Solanales</taxon>
        <taxon>Solanaceae</taxon>
        <taxon>Solanoideae</taxon>
        <taxon>Datureae</taxon>
        <taxon>Datura</taxon>
    </lineage>
</organism>
<comment type="caution">
    <text evidence="1">The sequence shown here is derived from an EMBL/GenBank/DDBJ whole genome shotgun (WGS) entry which is preliminary data.</text>
</comment>
<protein>
    <submittedName>
        <fullName evidence="1">Uncharacterized protein</fullName>
    </submittedName>
</protein>
<sequence length="142" mass="16175">MGKLEYHKGDRSNPGIWSYEGVAEHILCFLKLCFFAPISGIGRNNLSSYCKREHGVQGHSVLASIRHNIYTKDCKIKVYRKPGLKFPKIAFYDYIGNNSKKAKDYSERCSMDNLDGIALDDDDGIVRADGPFRRRNQVVLNK</sequence>
<evidence type="ECO:0000313" key="2">
    <source>
        <dbReference type="Proteomes" id="UP000823775"/>
    </source>
</evidence>
<keyword evidence="2" id="KW-1185">Reference proteome</keyword>
<reference evidence="1 2" key="1">
    <citation type="journal article" date="2021" name="BMC Genomics">
        <title>Datura genome reveals duplications of psychoactive alkaloid biosynthetic genes and high mutation rate following tissue culture.</title>
        <authorList>
            <person name="Rajewski A."/>
            <person name="Carter-House D."/>
            <person name="Stajich J."/>
            <person name="Litt A."/>
        </authorList>
    </citation>
    <scope>NUCLEOTIDE SEQUENCE [LARGE SCALE GENOMIC DNA]</scope>
    <source>
        <strain evidence="1">AR-01</strain>
    </source>
</reference>